<feature type="chain" id="PRO_5032944212" description="PepSY domain-containing protein" evidence="1">
    <location>
        <begin position="24"/>
        <end position="96"/>
    </location>
</feature>
<evidence type="ECO:0000313" key="3">
    <source>
        <dbReference type="EMBL" id="ALR77001.1"/>
    </source>
</evidence>
<feature type="signal peptide" evidence="1">
    <location>
        <begin position="1"/>
        <end position="23"/>
    </location>
</feature>
<evidence type="ECO:0000259" key="2">
    <source>
        <dbReference type="Pfam" id="PF03413"/>
    </source>
</evidence>
<accession>A0A806XE29</accession>
<organism evidence="3 4">
    <name type="scientific">[Enterobacter] lignolyticus</name>
    <dbReference type="NCBI Taxonomy" id="1334193"/>
    <lineage>
        <taxon>Bacteria</taxon>
        <taxon>Pseudomonadati</taxon>
        <taxon>Pseudomonadota</taxon>
        <taxon>Gammaproteobacteria</taxon>
        <taxon>Enterobacterales</taxon>
        <taxon>Enterobacteriaceae</taxon>
        <taxon>Pluralibacter</taxon>
    </lineage>
</organism>
<keyword evidence="1" id="KW-0732">Signal</keyword>
<dbReference type="Proteomes" id="UP000069162">
    <property type="component" value="Chromosome"/>
</dbReference>
<reference evidence="4" key="1">
    <citation type="submission" date="2015-10" db="EMBL/GenBank/DDBJ databases">
        <title>Complete Genome Sequencing of Klebsiella sp. strain G5.</title>
        <authorList>
            <person name="Chan K.-G."/>
            <person name="Chen J.-W."/>
        </authorList>
    </citation>
    <scope>NUCLEOTIDE SEQUENCE [LARGE SCALE GENOMIC DNA]</scope>
    <source>
        <strain evidence="4">G5</strain>
    </source>
</reference>
<evidence type="ECO:0000256" key="1">
    <source>
        <dbReference type="SAM" id="SignalP"/>
    </source>
</evidence>
<protein>
    <recommendedName>
        <fullName evidence="2">PepSY domain-containing protein</fullName>
    </recommendedName>
</protein>
<sequence>MRKVTVIPAVMLVMAVCSASAFASSHDDEMAVVKNKVTLIQAISTAEKHVNGVASKAEFEISKSVPVYEIHVVQGQKVHDVKVDANSGAVISSKME</sequence>
<feature type="domain" description="PepSY" evidence="2">
    <location>
        <begin position="37"/>
        <end position="93"/>
    </location>
</feature>
<dbReference type="EMBL" id="CP012871">
    <property type="protein sequence ID" value="ALR77001.1"/>
    <property type="molecule type" value="Genomic_DNA"/>
</dbReference>
<dbReference type="Gene3D" id="3.10.450.40">
    <property type="match status" value="1"/>
</dbReference>
<dbReference type="InterPro" id="IPR025711">
    <property type="entry name" value="PepSY"/>
</dbReference>
<name>A0A806XE29_9ENTR</name>
<dbReference type="AlphaFoldDB" id="A0A806XE29"/>
<proteinExistence type="predicted"/>
<dbReference type="Pfam" id="PF03413">
    <property type="entry name" value="PepSY"/>
    <property type="match status" value="1"/>
</dbReference>
<dbReference type="KEGG" id="kle:AO703_12045"/>
<dbReference type="RefSeq" id="WP_013366023.1">
    <property type="nucleotide sequence ID" value="NZ_CP012871.1"/>
</dbReference>
<gene>
    <name evidence="3" type="ORF">AO703_12045</name>
</gene>
<evidence type="ECO:0000313" key="4">
    <source>
        <dbReference type="Proteomes" id="UP000069162"/>
    </source>
</evidence>